<organism evidence="1 2">
    <name type="scientific">Prevotella denticola</name>
    <dbReference type="NCBI Taxonomy" id="28129"/>
    <lineage>
        <taxon>Bacteria</taxon>
        <taxon>Pseudomonadati</taxon>
        <taxon>Bacteroidota</taxon>
        <taxon>Bacteroidia</taxon>
        <taxon>Bacteroidales</taxon>
        <taxon>Prevotellaceae</taxon>
        <taxon>Prevotella</taxon>
    </lineage>
</organism>
<proteinExistence type="predicted"/>
<evidence type="ECO:0000313" key="2">
    <source>
        <dbReference type="Proteomes" id="UP000255469"/>
    </source>
</evidence>
<dbReference type="Proteomes" id="UP000255469">
    <property type="component" value="Unassembled WGS sequence"/>
</dbReference>
<dbReference type="EMBL" id="UGTM01000002">
    <property type="protein sequence ID" value="SUB93832.1"/>
    <property type="molecule type" value="Genomic_DNA"/>
</dbReference>
<reference evidence="1 2" key="1">
    <citation type="submission" date="2018-06" db="EMBL/GenBank/DDBJ databases">
        <authorList>
            <consortium name="Pathogen Informatics"/>
            <person name="Doyle S."/>
        </authorList>
    </citation>
    <scope>NUCLEOTIDE SEQUENCE [LARGE SCALE GENOMIC DNA]</scope>
    <source>
        <strain evidence="1 2">NCTC13067</strain>
    </source>
</reference>
<dbReference type="AlphaFoldDB" id="A0A379ECM0"/>
<gene>
    <name evidence="1" type="ORF">NCTC13067_01684</name>
</gene>
<accession>A0A379ECM0</accession>
<name>A0A379ECM0_9BACT</name>
<evidence type="ECO:0000313" key="1">
    <source>
        <dbReference type="EMBL" id="SUB93832.1"/>
    </source>
</evidence>
<protein>
    <submittedName>
        <fullName evidence="1">Uncharacterized protein</fullName>
    </submittedName>
</protein>
<sequence length="47" mass="5510">MKKNIFFHEKNLKKTVESAVFELTDSSDRIAFSLLFTLFLKTVDLFP</sequence>